<feature type="active site" description="Charge relay system" evidence="5">
    <location>
        <position position="266"/>
    </location>
</feature>
<dbReference type="Gene3D" id="3.40.50.200">
    <property type="entry name" value="Peptidase S8/S53 domain"/>
    <property type="match status" value="1"/>
</dbReference>
<dbReference type="Proteomes" id="UP001301797">
    <property type="component" value="Chromosome"/>
</dbReference>
<proteinExistence type="inferred from homology"/>
<evidence type="ECO:0000313" key="7">
    <source>
        <dbReference type="EMBL" id="WOF17258.1"/>
    </source>
</evidence>
<evidence type="ECO:0000256" key="2">
    <source>
        <dbReference type="ARBA" id="ARBA00022670"/>
    </source>
</evidence>
<name>A0AA97FFV1_9EURY</name>
<dbReference type="InterPro" id="IPR000209">
    <property type="entry name" value="Peptidase_S8/S53_dom"/>
</dbReference>
<dbReference type="KEGG" id="mefw:F1737_11510"/>
<keyword evidence="3 5" id="KW-0378">Hydrolase</keyword>
<evidence type="ECO:0000256" key="3">
    <source>
        <dbReference type="ARBA" id="ARBA00022801"/>
    </source>
</evidence>
<dbReference type="SUPFAM" id="SSF52743">
    <property type="entry name" value="Subtilisin-like"/>
    <property type="match status" value="1"/>
</dbReference>
<dbReference type="CDD" id="cd04847">
    <property type="entry name" value="Peptidases_S8_Subtilisin_like_2"/>
    <property type="match status" value="1"/>
</dbReference>
<dbReference type="Pfam" id="PF00082">
    <property type="entry name" value="Peptidase_S8"/>
    <property type="match status" value="1"/>
</dbReference>
<sequence>MADHLPLKIYNKEFQRKKKNGGGGSFVPREDRSKFSDVETHRLNGIKETQYTKKEELNDYFDPNLIFKIIFKKDVSDYEVEKFLKNCSLDYLSTLDSVDKQKSIRVAFAENGDINTLLGRIERYGSGENQYSEFEIIDYFDKLEPDDKTGEKLKENPLTDKFEFLDLEIWQMKPDKIKDSIEKIEKFIISNNGEVTDKLKSNNLTLLRIKINKEIFDELIEFPAVSFIERIPKVKIICQEEFDNDIQNYNTGSTPDSDSPAIIVFDSGIISGHPLLKNGVGDEISGEYLIDPEKYENKYSDDVGHGTGVAGIALFGDIESRLESLNFTPEVYILSCKVLFKEEDENLGEVRGTFSDRILLQNQISEGINHFTDKYPENQKVINLSFNDSKEFYKSQHQTQIAAFIDEIASESDCIFVISAGNQESAQLIKYPEGLLKDFKDIKITDPASSAYALSVGSIAQSYIQSDYQSSFMPSPDYPSPYTRVGPGLNDMIKPDFVEVGGNLPQNILPNIYTKEDPGVVVFNHNHIENNKLFRIEIGTSYSAPMVSYYAAHLWKKYPQFNNNTIKALLLSSAEYPFSRPKPLDVNLYSKTPPKSSDRDNLLNVYGYGKPNFEHAISSELNHVCLLAEATISINGVRLFEFFVPEEFNSTHGERSISASLVYNPPIRRNRKDYFGLSLGFKLFKNTDAETIGNTAKFIEGNNEFDTSKIDEIELRPGLQQRSKGLHQKGSIITTEEIDFSRDKPLVLGVFCTGKWLRKEEHPDYLQDFSVVVSVRHKAEIDLYNSIEQHVRERIRF</sequence>
<dbReference type="GeneID" id="85230806"/>
<gene>
    <name evidence="7" type="ORF">F1737_11510</name>
</gene>
<dbReference type="PANTHER" id="PTHR43806">
    <property type="entry name" value="PEPTIDASE S8"/>
    <property type="match status" value="1"/>
</dbReference>
<protein>
    <submittedName>
        <fullName evidence="7">S8 family peptidase</fullName>
    </submittedName>
</protein>
<evidence type="ECO:0000256" key="1">
    <source>
        <dbReference type="ARBA" id="ARBA00011073"/>
    </source>
</evidence>
<keyword evidence="4 5" id="KW-0720">Serine protease</keyword>
<dbReference type="PANTHER" id="PTHR43806:SF11">
    <property type="entry name" value="CEREVISIN-RELATED"/>
    <property type="match status" value="1"/>
</dbReference>
<evidence type="ECO:0000256" key="4">
    <source>
        <dbReference type="ARBA" id="ARBA00022825"/>
    </source>
</evidence>
<dbReference type="InterPro" id="IPR036852">
    <property type="entry name" value="Peptidase_S8/S53_dom_sf"/>
</dbReference>
<feature type="active site" description="Charge relay system" evidence="5">
    <location>
        <position position="541"/>
    </location>
</feature>
<evidence type="ECO:0000313" key="8">
    <source>
        <dbReference type="Proteomes" id="UP001301797"/>
    </source>
</evidence>
<dbReference type="GO" id="GO:0004252">
    <property type="term" value="F:serine-type endopeptidase activity"/>
    <property type="evidence" value="ECO:0007669"/>
    <property type="project" value="UniProtKB-UniRule"/>
</dbReference>
<keyword evidence="8" id="KW-1185">Reference proteome</keyword>
<keyword evidence="2 5" id="KW-0645">Protease</keyword>
<reference evidence="7 8" key="1">
    <citation type="submission" date="2019-09" db="EMBL/GenBank/DDBJ databases">
        <title>The complete genome of Methanoplanus sp. FWC-SCC4.</title>
        <authorList>
            <person name="Chen S.-C."/>
            <person name="Zhou Y.-Z."/>
            <person name="Lai M.-C."/>
        </authorList>
    </citation>
    <scope>NUCLEOTIDE SEQUENCE [LARGE SCALE GENOMIC DNA]</scope>
    <source>
        <strain evidence="7 8">FWC-SCC4</strain>
    </source>
</reference>
<evidence type="ECO:0000259" key="6">
    <source>
        <dbReference type="Pfam" id="PF00082"/>
    </source>
</evidence>
<accession>A0AA97FFV1</accession>
<dbReference type="RefSeq" id="WP_317136722.1">
    <property type="nucleotide sequence ID" value="NZ_CP043875.1"/>
</dbReference>
<feature type="domain" description="Peptidase S8/S53" evidence="6">
    <location>
        <begin position="261"/>
        <end position="609"/>
    </location>
</feature>
<comment type="similarity">
    <text evidence="1 5">Belongs to the peptidase S8 family.</text>
</comment>
<evidence type="ECO:0000256" key="5">
    <source>
        <dbReference type="PROSITE-ProRule" id="PRU01240"/>
    </source>
</evidence>
<dbReference type="GO" id="GO:0006508">
    <property type="term" value="P:proteolysis"/>
    <property type="evidence" value="ECO:0007669"/>
    <property type="project" value="UniProtKB-KW"/>
</dbReference>
<dbReference type="AlphaFoldDB" id="A0AA97FFV1"/>
<dbReference type="InterPro" id="IPR015500">
    <property type="entry name" value="Peptidase_S8_subtilisin-rel"/>
</dbReference>
<feature type="active site" description="Charge relay system" evidence="5">
    <location>
        <position position="305"/>
    </location>
</feature>
<organism evidence="7 8">
    <name type="scientific">Methanochimaera problematica</name>
    <dbReference type="NCBI Taxonomy" id="2609417"/>
    <lineage>
        <taxon>Archaea</taxon>
        <taxon>Methanobacteriati</taxon>
        <taxon>Methanobacteriota</taxon>
        <taxon>Stenosarchaea group</taxon>
        <taxon>Methanomicrobia</taxon>
        <taxon>Methanomicrobiales</taxon>
        <taxon>Methanomicrobiaceae</taxon>
        <taxon>Methanochimaera</taxon>
    </lineage>
</organism>
<dbReference type="InterPro" id="IPR050131">
    <property type="entry name" value="Peptidase_S8_subtilisin-like"/>
</dbReference>
<dbReference type="PROSITE" id="PS51892">
    <property type="entry name" value="SUBTILASE"/>
    <property type="match status" value="1"/>
</dbReference>
<dbReference type="EMBL" id="CP043875">
    <property type="protein sequence ID" value="WOF17258.1"/>
    <property type="molecule type" value="Genomic_DNA"/>
</dbReference>
<dbReference type="PRINTS" id="PR00723">
    <property type="entry name" value="SUBTILISIN"/>
</dbReference>
<dbReference type="InterPro" id="IPR034074">
    <property type="entry name" value="Y4bN_pept_dom"/>
</dbReference>